<evidence type="ECO:0000259" key="3">
    <source>
        <dbReference type="PROSITE" id="PS50128"/>
    </source>
</evidence>
<feature type="domain" description="CID" evidence="4">
    <location>
        <begin position="152"/>
        <end position="287"/>
    </location>
</feature>
<dbReference type="PANTHER" id="PTHR12323:SF0">
    <property type="entry name" value="CALCIUM HOMEOSTASIS ENDOPLASMIC RETICULUM PROTEIN"/>
    <property type="match status" value="1"/>
</dbReference>
<dbReference type="Pfam" id="PF01805">
    <property type="entry name" value="Surp"/>
    <property type="match status" value="1"/>
</dbReference>
<organism evidence="5 6">
    <name type="scientific">Panagrellus redivivus</name>
    <name type="common">Microworm</name>
    <dbReference type="NCBI Taxonomy" id="6233"/>
    <lineage>
        <taxon>Eukaryota</taxon>
        <taxon>Metazoa</taxon>
        <taxon>Ecdysozoa</taxon>
        <taxon>Nematoda</taxon>
        <taxon>Chromadorea</taxon>
        <taxon>Rhabditida</taxon>
        <taxon>Tylenchina</taxon>
        <taxon>Panagrolaimomorpha</taxon>
        <taxon>Panagrolaimoidea</taxon>
        <taxon>Panagrolaimidae</taxon>
        <taxon>Panagrellus</taxon>
    </lineage>
</organism>
<feature type="region of interest" description="Disordered" evidence="2">
    <location>
        <begin position="457"/>
        <end position="540"/>
    </location>
</feature>
<sequence length="540" mass="60889">MASFNRPPPPLPSDPLLREIIDRTAESVATNGAGFEQFIATQNANNPQFDFVRGGQYAEYFKFRVAMEQQKVQAAMSAAQPMHHQQLPPKPEVPRIDIETLQKQIDVLKAQVAESENNVEQQRVVLKQLSDEQINAYFVTSQRGKIDKFLSDAKFSVKELDEILATESISGSTISKLKHWIIDNCHDEREREVVFTYLLFRVKTANTDSPLRLLVLFMSDSLAEWCQKRKALFTTTIGRYASKFFAYASENAKESERLTKLYKHWEHKQWFDSKVMSQIKNPQATLTTERNIEIGERSTLIAKLHSQSAVTLAGYEKQHSEFASHCQAQIVALEATVEAEKRRLFLATAADQKPLVPYFNLPAGICLPMVKAEDFNYKPIKVADIRLPNMSASTERLSSQIQRFYSTMPESNLDEFGWEKNGLDAYYAAKNAAKAQFEAVLKEQGKSLEDVYVNRYKSPSPEPELVKPRRTRFDEKPPAAKQGGGSNPFHYVYDDSGSGNAKKRDSPEFEPPVRTGFGGGGGNSAPKFNAPISFSFGGRQ</sequence>
<protein>
    <submittedName>
        <fullName evidence="6">Calcium homeostasis endoplasmic reticulum protein</fullName>
    </submittedName>
</protein>
<feature type="coiled-coil region" evidence="1">
    <location>
        <begin position="98"/>
        <end position="132"/>
    </location>
</feature>
<dbReference type="InterPro" id="IPR000061">
    <property type="entry name" value="Surp"/>
</dbReference>
<dbReference type="WBParaSite" id="Pan_g1838.t1">
    <property type="protein sequence ID" value="Pan_g1838.t1"/>
    <property type="gene ID" value="Pan_g1838"/>
</dbReference>
<dbReference type="PROSITE" id="PS50128">
    <property type="entry name" value="SURP"/>
    <property type="match status" value="1"/>
</dbReference>
<dbReference type="InterPro" id="IPR056721">
    <property type="entry name" value="DUF7819"/>
</dbReference>
<dbReference type="PANTHER" id="PTHR12323">
    <property type="entry name" value="SR-RELATED CTD ASSOCIATED FACTOR 6"/>
    <property type="match status" value="1"/>
</dbReference>
<reference evidence="6" key="2">
    <citation type="submission" date="2020-10" db="UniProtKB">
        <authorList>
            <consortium name="WormBaseParasite"/>
        </authorList>
    </citation>
    <scope>IDENTIFICATION</scope>
</reference>
<dbReference type="SMART" id="SM00648">
    <property type="entry name" value="SWAP"/>
    <property type="match status" value="1"/>
</dbReference>
<dbReference type="InterPro" id="IPR006569">
    <property type="entry name" value="CID_dom"/>
</dbReference>
<dbReference type="GO" id="GO:0006874">
    <property type="term" value="P:intracellular calcium ion homeostasis"/>
    <property type="evidence" value="ECO:0007669"/>
    <property type="project" value="TreeGrafter"/>
</dbReference>
<dbReference type="GO" id="GO:0003723">
    <property type="term" value="F:RNA binding"/>
    <property type="evidence" value="ECO:0007669"/>
    <property type="project" value="InterPro"/>
</dbReference>
<dbReference type="PROSITE" id="PS51391">
    <property type="entry name" value="CID"/>
    <property type="match status" value="1"/>
</dbReference>
<dbReference type="GO" id="GO:0006396">
    <property type="term" value="P:RNA processing"/>
    <property type="evidence" value="ECO:0007669"/>
    <property type="project" value="InterPro"/>
</dbReference>
<dbReference type="Gene3D" id="1.25.40.90">
    <property type="match status" value="1"/>
</dbReference>
<dbReference type="InterPro" id="IPR008942">
    <property type="entry name" value="ENTH_VHS"/>
</dbReference>
<evidence type="ECO:0000313" key="6">
    <source>
        <dbReference type="WBParaSite" id="Pan_g1838.t1"/>
    </source>
</evidence>
<accession>A0A7E4ZUP5</accession>
<dbReference type="Gene3D" id="1.10.10.790">
    <property type="entry name" value="Surp module"/>
    <property type="match status" value="1"/>
</dbReference>
<evidence type="ECO:0000256" key="2">
    <source>
        <dbReference type="SAM" id="MobiDB-lite"/>
    </source>
</evidence>
<reference evidence="5" key="1">
    <citation type="journal article" date="2013" name="Genetics">
        <title>The draft genome and transcriptome of Panagrellus redivivus are shaped by the harsh demands of a free-living lifestyle.</title>
        <authorList>
            <person name="Srinivasan J."/>
            <person name="Dillman A.R."/>
            <person name="Macchietto M.G."/>
            <person name="Heikkinen L."/>
            <person name="Lakso M."/>
            <person name="Fracchia K.M."/>
            <person name="Antoshechkin I."/>
            <person name="Mortazavi A."/>
            <person name="Wong G."/>
            <person name="Sternberg P.W."/>
        </authorList>
    </citation>
    <scope>NUCLEOTIDE SEQUENCE [LARGE SCALE GENOMIC DNA]</scope>
    <source>
        <strain evidence="5">MT8872</strain>
    </source>
</reference>
<dbReference type="AlphaFoldDB" id="A0A7E4ZUP5"/>
<evidence type="ECO:0000313" key="5">
    <source>
        <dbReference type="Proteomes" id="UP000492821"/>
    </source>
</evidence>
<dbReference type="InterPro" id="IPR035967">
    <property type="entry name" value="SWAP/Surp_sf"/>
</dbReference>
<feature type="compositionally biased region" description="Basic and acidic residues" evidence="2">
    <location>
        <begin position="464"/>
        <end position="478"/>
    </location>
</feature>
<dbReference type="Pfam" id="PF04818">
    <property type="entry name" value="CID"/>
    <property type="match status" value="1"/>
</dbReference>
<evidence type="ECO:0000256" key="1">
    <source>
        <dbReference type="SAM" id="Coils"/>
    </source>
</evidence>
<proteinExistence type="predicted"/>
<dbReference type="GO" id="GO:0048471">
    <property type="term" value="C:perinuclear region of cytoplasm"/>
    <property type="evidence" value="ECO:0007669"/>
    <property type="project" value="TreeGrafter"/>
</dbReference>
<dbReference type="SUPFAM" id="SSF109905">
    <property type="entry name" value="Surp module (SWAP domain)"/>
    <property type="match status" value="1"/>
</dbReference>
<feature type="domain" description="SURP motif" evidence="3">
    <location>
        <begin position="20"/>
        <end position="64"/>
    </location>
</feature>
<dbReference type="Pfam" id="PF25127">
    <property type="entry name" value="DUF7819"/>
    <property type="match status" value="1"/>
</dbReference>
<keyword evidence="5" id="KW-1185">Reference proteome</keyword>
<name>A0A7E4ZUP5_PANRE</name>
<keyword evidence="1" id="KW-0175">Coiled coil</keyword>
<evidence type="ECO:0000259" key="4">
    <source>
        <dbReference type="PROSITE" id="PS51391"/>
    </source>
</evidence>
<dbReference type="Proteomes" id="UP000492821">
    <property type="component" value="Unassembled WGS sequence"/>
</dbReference>